<keyword evidence="3" id="KW-0963">Cytoplasm</keyword>
<reference evidence="13" key="1">
    <citation type="submission" date="2014-08" db="EMBL/GenBank/DDBJ databases">
        <authorList>
            <person name="Sharma Rahul"/>
            <person name="Thines Marco"/>
        </authorList>
    </citation>
    <scope>NUCLEOTIDE SEQUENCE</scope>
</reference>
<dbReference type="Pfam" id="PF25084">
    <property type="entry name" value="LbH_EIF2B"/>
    <property type="match status" value="1"/>
</dbReference>
<accession>A0A0F7SZ34</accession>
<evidence type="ECO:0000256" key="1">
    <source>
        <dbReference type="ARBA" id="ARBA00004514"/>
    </source>
</evidence>
<feature type="domain" description="Nucleotidyl transferase" evidence="11">
    <location>
        <begin position="14"/>
        <end position="79"/>
    </location>
</feature>
<dbReference type="InterPro" id="IPR056764">
    <property type="entry name" value="LbH_EIF2B3/5"/>
</dbReference>
<feature type="compositionally biased region" description="Low complexity" evidence="10">
    <location>
        <begin position="310"/>
        <end position="323"/>
    </location>
</feature>
<keyword evidence="4 13" id="KW-0396">Initiation factor</keyword>
<protein>
    <recommendedName>
        <fullName evidence="6">Translation initiation factor eIF2B subunit gamma</fullName>
    </recommendedName>
    <alternativeName>
        <fullName evidence="7">eIF2B GDP-GTP exchange factor subunit gamma</fullName>
    </alternativeName>
</protein>
<dbReference type="GO" id="GO:0003743">
    <property type="term" value="F:translation initiation factor activity"/>
    <property type="evidence" value="ECO:0007669"/>
    <property type="project" value="UniProtKB-KW"/>
</dbReference>
<dbReference type="GO" id="GO:0002183">
    <property type="term" value="P:cytoplasmic translational initiation"/>
    <property type="evidence" value="ECO:0007669"/>
    <property type="project" value="TreeGrafter"/>
</dbReference>
<proteinExistence type="inferred from homology"/>
<dbReference type="InterPro" id="IPR051960">
    <property type="entry name" value="eIF2B_gamma"/>
</dbReference>
<dbReference type="PANTHER" id="PTHR45989">
    <property type="entry name" value="TRANSLATION INITIATION FACTOR EIF-2B SUBUNIT GAMMA"/>
    <property type="match status" value="1"/>
</dbReference>
<dbReference type="Gene3D" id="2.160.10.10">
    <property type="entry name" value="Hexapeptide repeat proteins"/>
    <property type="match status" value="1"/>
</dbReference>
<dbReference type="CDD" id="cd04652">
    <property type="entry name" value="LbH_eIF2B_gamma_C"/>
    <property type="match status" value="1"/>
</dbReference>
<evidence type="ECO:0000256" key="9">
    <source>
        <dbReference type="ARBA" id="ARBA00046432"/>
    </source>
</evidence>
<dbReference type="Pfam" id="PF00483">
    <property type="entry name" value="NTP_transferase"/>
    <property type="match status" value="1"/>
</dbReference>
<organism evidence="13">
    <name type="scientific">Phaffia rhodozyma</name>
    <name type="common">Yeast</name>
    <name type="synonym">Xanthophyllomyces dendrorhous</name>
    <dbReference type="NCBI Taxonomy" id="264483"/>
    <lineage>
        <taxon>Eukaryota</taxon>
        <taxon>Fungi</taxon>
        <taxon>Dikarya</taxon>
        <taxon>Basidiomycota</taxon>
        <taxon>Agaricomycotina</taxon>
        <taxon>Tremellomycetes</taxon>
        <taxon>Cystofilobasidiales</taxon>
        <taxon>Mrakiaceae</taxon>
        <taxon>Phaffia</taxon>
    </lineage>
</organism>
<feature type="compositionally biased region" description="Low complexity" evidence="10">
    <location>
        <begin position="330"/>
        <end position="342"/>
    </location>
</feature>
<keyword evidence="5" id="KW-0648">Protein biosynthesis</keyword>
<evidence type="ECO:0000259" key="11">
    <source>
        <dbReference type="Pfam" id="PF00483"/>
    </source>
</evidence>
<evidence type="ECO:0000256" key="10">
    <source>
        <dbReference type="SAM" id="MobiDB-lite"/>
    </source>
</evidence>
<dbReference type="GO" id="GO:0005085">
    <property type="term" value="F:guanyl-nucleotide exchange factor activity"/>
    <property type="evidence" value="ECO:0007669"/>
    <property type="project" value="TreeGrafter"/>
</dbReference>
<evidence type="ECO:0000256" key="6">
    <source>
        <dbReference type="ARBA" id="ARBA00044196"/>
    </source>
</evidence>
<feature type="compositionally biased region" description="Acidic residues" evidence="10">
    <location>
        <begin position="118"/>
        <end position="127"/>
    </location>
</feature>
<sequence length="528" mass="57890">MFSAAPKRSKEFQAVVLAGHGSNLYPLTSKDTLCKALLPIGNEPMISYVLTWLEQAGILDVLILTPAPYHSSLSHHLQSFRQSQTSLGEGAMKIDLRAIESSVLDPNSGGLTGVDGGSSDESDGGEIDDEILKSKTADLLRAYSNYLSTDFILLPCDFIPPPNLPLSALLDAHRTRPNATMTSLFYERAEVGKDGPERILVGWDRQTKSLLHVQEIEDVDDEIELRMSLLWKYPRMTLTTKLLDSHVYVFKHSVLELLTMYPQIESIREELVPWLVKGGYQTRLAQAWKSALNPTPNPLRLSLQHSTSFLPPSISSPSTIPPSGRSTEESLSQSLASLQIQPSHDEDDNEEESTSEEEDGRGGRKEDKVGGGKVGCGVVVWKLEDGFVARANTLPTYFELNRQFVKNLAIQSTMLPPGALPSNSSLIDARAQISTDSLVGASTRVGERTNVKKSVVGRHCVIGRNVKILGCVIMDFVTIGDGVKLENCILSQRCTVEDKSDLRDCEVGGQFTVLAESKVKNEKLANLS</sequence>
<comment type="similarity">
    <text evidence="2">Belongs to the eIF-2B gamma/epsilon subunits family.</text>
</comment>
<dbReference type="EMBL" id="LN483332">
    <property type="protein sequence ID" value="CED85578.1"/>
    <property type="molecule type" value="Genomic_DNA"/>
</dbReference>
<evidence type="ECO:0000256" key="8">
    <source>
        <dbReference type="ARBA" id="ARBA00045373"/>
    </source>
</evidence>
<dbReference type="Gene3D" id="3.90.550.10">
    <property type="entry name" value="Spore Coat Polysaccharide Biosynthesis Protein SpsA, Chain A"/>
    <property type="match status" value="1"/>
</dbReference>
<evidence type="ECO:0000313" key="13">
    <source>
        <dbReference type="EMBL" id="CED85578.1"/>
    </source>
</evidence>
<feature type="domain" description="EIF2B subunit epsilon/gamma LbH" evidence="12">
    <location>
        <begin position="427"/>
        <end position="504"/>
    </location>
</feature>
<comment type="subcellular location">
    <subcellularLocation>
        <location evidence="1">Cytoplasm</location>
        <location evidence="1">Cytosol</location>
    </subcellularLocation>
</comment>
<evidence type="ECO:0000256" key="3">
    <source>
        <dbReference type="ARBA" id="ARBA00022490"/>
    </source>
</evidence>
<comment type="function">
    <text evidence="8">Acts as a component of the translation initiation factor 2B (eIF2B) complex, which catalyzes the exchange of GDP for GTP on the eukaryotic initiation factor 2 (eIF2) complex gamma subunit. Its guanine nucleotide exchange factor activity is repressed when bound to eIF2 complex phosphorylated on the alpha subunit, thereby limiting the amount of methionyl-initiator methionine tRNA available to the ribosome and consequently global translation is repressed.</text>
</comment>
<comment type="subunit">
    <text evidence="9">Component of the translation initiation factor 2B (eIF2B) complex which is a heterodecamer of two sets of five different subunits: alpha, beta, gamma, delta and epsilon. Subunits alpha, beta and delta comprise a regulatory subcomplex and subunits epsilon and gamma comprise a catalytic subcomplex. Within the complex, the hexameric regulatory complex resides at the center, with the two heterodimeric catalytic subcomplexes bound on opposite sides.</text>
</comment>
<dbReference type="InterPro" id="IPR029044">
    <property type="entry name" value="Nucleotide-diphossugar_trans"/>
</dbReference>
<dbReference type="PANTHER" id="PTHR45989:SF1">
    <property type="entry name" value="TRANSLATION INITIATION FACTOR EIF-2B SUBUNIT GAMMA"/>
    <property type="match status" value="1"/>
</dbReference>
<dbReference type="InterPro" id="IPR005835">
    <property type="entry name" value="NTP_transferase_dom"/>
</dbReference>
<dbReference type="AlphaFoldDB" id="A0A0F7SZ34"/>
<evidence type="ECO:0000256" key="2">
    <source>
        <dbReference type="ARBA" id="ARBA00007878"/>
    </source>
</evidence>
<dbReference type="GO" id="GO:0005851">
    <property type="term" value="C:eukaryotic translation initiation factor 2B complex"/>
    <property type="evidence" value="ECO:0007669"/>
    <property type="project" value="TreeGrafter"/>
</dbReference>
<evidence type="ECO:0000256" key="7">
    <source>
        <dbReference type="ARBA" id="ARBA00044229"/>
    </source>
</evidence>
<evidence type="ECO:0000256" key="4">
    <source>
        <dbReference type="ARBA" id="ARBA00022540"/>
    </source>
</evidence>
<evidence type="ECO:0000259" key="12">
    <source>
        <dbReference type="Pfam" id="PF25084"/>
    </source>
</evidence>
<dbReference type="SUPFAM" id="SSF53448">
    <property type="entry name" value="Nucleotide-diphospho-sugar transferases"/>
    <property type="match status" value="1"/>
</dbReference>
<dbReference type="CDD" id="cd04198">
    <property type="entry name" value="eIF-2B_gamma_N"/>
    <property type="match status" value="1"/>
</dbReference>
<feature type="compositionally biased region" description="Basic and acidic residues" evidence="10">
    <location>
        <begin position="360"/>
        <end position="370"/>
    </location>
</feature>
<feature type="region of interest" description="Disordered" evidence="10">
    <location>
        <begin position="310"/>
        <end position="370"/>
    </location>
</feature>
<name>A0A0F7SZ34_PHARH</name>
<evidence type="ECO:0000256" key="5">
    <source>
        <dbReference type="ARBA" id="ARBA00022917"/>
    </source>
</evidence>
<feature type="region of interest" description="Disordered" evidence="10">
    <location>
        <begin position="107"/>
        <end position="127"/>
    </location>
</feature>
<dbReference type="GO" id="GO:0005829">
    <property type="term" value="C:cytosol"/>
    <property type="evidence" value="ECO:0007669"/>
    <property type="project" value="UniProtKB-SubCell"/>
</dbReference>
<feature type="compositionally biased region" description="Acidic residues" evidence="10">
    <location>
        <begin position="345"/>
        <end position="359"/>
    </location>
</feature>